<comment type="caution">
    <text evidence="1">The sequence shown here is derived from an EMBL/GenBank/DDBJ whole genome shotgun (WGS) entry which is preliminary data.</text>
</comment>
<dbReference type="Proteomes" id="UP000489600">
    <property type="component" value="Unassembled WGS sequence"/>
</dbReference>
<dbReference type="PROSITE" id="PS51257">
    <property type="entry name" value="PROKAR_LIPOPROTEIN"/>
    <property type="match status" value="1"/>
</dbReference>
<dbReference type="EMBL" id="CABITT030000008">
    <property type="protein sequence ID" value="VVB13468.1"/>
    <property type="molecule type" value="Genomic_DNA"/>
</dbReference>
<name>A0A565CIE0_9BRAS</name>
<dbReference type="OrthoDB" id="283575at2759"/>
<accession>A0A565CIE0</accession>
<protein>
    <submittedName>
        <fullName evidence="1">Uncharacterized protein</fullName>
    </submittedName>
</protein>
<dbReference type="Gene3D" id="2.90.20.10">
    <property type="entry name" value="Plasmodium vivax P25 domain"/>
    <property type="match status" value="1"/>
</dbReference>
<evidence type="ECO:0000313" key="1">
    <source>
        <dbReference type="EMBL" id="VVB13468.1"/>
    </source>
</evidence>
<keyword evidence="2" id="KW-1185">Reference proteome</keyword>
<proteinExistence type="predicted"/>
<evidence type="ECO:0000313" key="2">
    <source>
        <dbReference type="Proteomes" id="UP000489600"/>
    </source>
</evidence>
<reference evidence="1" key="1">
    <citation type="submission" date="2019-07" db="EMBL/GenBank/DDBJ databases">
        <authorList>
            <person name="Dittberner H."/>
        </authorList>
    </citation>
    <scope>NUCLEOTIDE SEQUENCE [LARGE SCALE GENOMIC DNA]</scope>
</reference>
<organism evidence="1 2">
    <name type="scientific">Arabis nemorensis</name>
    <dbReference type="NCBI Taxonomy" id="586526"/>
    <lineage>
        <taxon>Eukaryota</taxon>
        <taxon>Viridiplantae</taxon>
        <taxon>Streptophyta</taxon>
        <taxon>Embryophyta</taxon>
        <taxon>Tracheophyta</taxon>
        <taxon>Spermatophyta</taxon>
        <taxon>Magnoliopsida</taxon>
        <taxon>eudicotyledons</taxon>
        <taxon>Gunneridae</taxon>
        <taxon>Pentapetalae</taxon>
        <taxon>rosids</taxon>
        <taxon>malvids</taxon>
        <taxon>Brassicales</taxon>
        <taxon>Brassicaceae</taxon>
        <taxon>Arabideae</taxon>
        <taxon>Arabis</taxon>
    </lineage>
</organism>
<sequence length="92" mass="10139">MVTHHHKEVASVQLRWSVHTVNISSFGCPRHNHCKCQNLKDSETGYSTCTCPNGYSSNPSTSDGCKDIDECQMLHVDGKLKYCGGGTSINEH</sequence>
<gene>
    <name evidence="1" type="ORF">ANE_LOCUS23912</name>
</gene>
<dbReference type="AlphaFoldDB" id="A0A565CIE0"/>